<evidence type="ECO:0000313" key="2">
    <source>
        <dbReference type="EMBL" id="KAG8061996.1"/>
    </source>
</evidence>
<organism evidence="2 3">
    <name type="scientific">Zizania palustris</name>
    <name type="common">Northern wild rice</name>
    <dbReference type="NCBI Taxonomy" id="103762"/>
    <lineage>
        <taxon>Eukaryota</taxon>
        <taxon>Viridiplantae</taxon>
        <taxon>Streptophyta</taxon>
        <taxon>Embryophyta</taxon>
        <taxon>Tracheophyta</taxon>
        <taxon>Spermatophyta</taxon>
        <taxon>Magnoliopsida</taxon>
        <taxon>Liliopsida</taxon>
        <taxon>Poales</taxon>
        <taxon>Poaceae</taxon>
        <taxon>BOP clade</taxon>
        <taxon>Oryzoideae</taxon>
        <taxon>Oryzeae</taxon>
        <taxon>Zizaniinae</taxon>
        <taxon>Zizania</taxon>
    </lineage>
</organism>
<reference evidence="2" key="2">
    <citation type="submission" date="2021-02" db="EMBL/GenBank/DDBJ databases">
        <authorList>
            <person name="Kimball J.A."/>
            <person name="Haas M.W."/>
            <person name="Macchietto M."/>
            <person name="Kono T."/>
            <person name="Duquette J."/>
            <person name="Shao M."/>
        </authorList>
    </citation>
    <scope>NUCLEOTIDE SEQUENCE</scope>
    <source>
        <tissue evidence="2">Fresh leaf tissue</tissue>
    </source>
</reference>
<feature type="region of interest" description="Disordered" evidence="1">
    <location>
        <begin position="39"/>
        <end position="59"/>
    </location>
</feature>
<proteinExistence type="predicted"/>
<reference evidence="2" key="1">
    <citation type="journal article" date="2021" name="bioRxiv">
        <title>Whole Genome Assembly and Annotation of Northern Wild Rice, Zizania palustris L., Supports a Whole Genome Duplication in the Zizania Genus.</title>
        <authorList>
            <person name="Haas M."/>
            <person name="Kono T."/>
            <person name="Macchietto M."/>
            <person name="Millas R."/>
            <person name="McGilp L."/>
            <person name="Shao M."/>
            <person name="Duquette J."/>
            <person name="Hirsch C.N."/>
            <person name="Kimball J."/>
        </authorList>
    </citation>
    <scope>NUCLEOTIDE SEQUENCE</scope>
    <source>
        <tissue evidence="2">Fresh leaf tissue</tissue>
    </source>
</reference>
<accession>A0A8J5VJC6</accession>
<dbReference type="EMBL" id="JAAALK010000286">
    <property type="protein sequence ID" value="KAG8061996.1"/>
    <property type="molecule type" value="Genomic_DNA"/>
</dbReference>
<protein>
    <submittedName>
        <fullName evidence="2">Uncharacterized protein</fullName>
    </submittedName>
</protein>
<name>A0A8J5VJC6_ZIZPA</name>
<evidence type="ECO:0000256" key="1">
    <source>
        <dbReference type="SAM" id="MobiDB-lite"/>
    </source>
</evidence>
<sequence>MSASLHAINVAVPHTVAPSSEQRLLAHWLLLLGFLSHSRVTTRPDPGRPPGEQEEEDSRARTTIAIGAINVLAPIHVGHIYTRYKLAAATSTQLLPFHARERRGET</sequence>
<keyword evidence="3" id="KW-1185">Reference proteome</keyword>
<comment type="caution">
    <text evidence="2">The sequence shown here is derived from an EMBL/GenBank/DDBJ whole genome shotgun (WGS) entry which is preliminary data.</text>
</comment>
<dbReference type="AlphaFoldDB" id="A0A8J5VJC6"/>
<dbReference type="Proteomes" id="UP000729402">
    <property type="component" value="Unassembled WGS sequence"/>
</dbReference>
<evidence type="ECO:0000313" key="3">
    <source>
        <dbReference type="Proteomes" id="UP000729402"/>
    </source>
</evidence>
<gene>
    <name evidence="2" type="ORF">GUJ93_ZPchr0003g16920</name>
</gene>